<protein>
    <submittedName>
        <fullName evidence="1">Uncharacterized protein</fullName>
    </submittedName>
</protein>
<gene>
    <name evidence="1" type="ORF">PABY_05030</name>
</gene>
<dbReference type="RefSeq" id="WP_338251596.1">
    <property type="nucleotide sequence ID" value="NZ_AP028907.1"/>
</dbReference>
<name>A0ABM8IVU4_9CREN</name>
<accession>A0ABM8IVU4</accession>
<reference evidence="1 2" key="1">
    <citation type="submission" date="2023-09" db="EMBL/GenBank/DDBJ databases">
        <title>Pyrofollis japonicus gen. nov. sp. nov., a novel member of the family Pyrodictiaceae isolated from the Iheya North hydrothermal field.</title>
        <authorList>
            <person name="Miyazaki U."/>
            <person name="Sanari M."/>
            <person name="Tame A."/>
            <person name="Kitajima M."/>
            <person name="Okamoto A."/>
            <person name="Sawayama S."/>
            <person name="Miyazaki J."/>
            <person name="Takai K."/>
            <person name="Nakagawa S."/>
        </authorList>
    </citation>
    <scope>NUCLEOTIDE SEQUENCE [LARGE SCALE GENOMIC DNA]</scope>
    <source>
        <strain evidence="1 2">AV2</strain>
    </source>
</reference>
<sequence length="169" mass="17123">MSAAAIGAAIGVLVLVSAALVLVEAWTGYATVFLEEARDLAGYLEYRARAKLAVVGASIEGGALNVTVENQGSVEVSLGEGAVAVAVYTSGRVTRHDVLPYGAGLRVLYRVVGGRAYSARPGSTATLMPGESAVLAINLTLTPDPGSVVRLVVCSGEGVCCSYALPVPG</sequence>
<proteinExistence type="predicted"/>
<evidence type="ECO:0000313" key="2">
    <source>
        <dbReference type="Proteomes" id="UP001341135"/>
    </source>
</evidence>
<dbReference type="EMBL" id="AP028907">
    <property type="protein sequence ID" value="BES80936.1"/>
    <property type="molecule type" value="Genomic_DNA"/>
</dbReference>
<dbReference type="Proteomes" id="UP001341135">
    <property type="component" value="Chromosome"/>
</dbReference>
<organism evidence="1 2">
    <name type="scientific">Pyrodictium abyssi</name>
    <dbReference type="NCBI Taxonomy" id="54256"/>
    <lineage>
        <taxon>Archaea</taxon>
        <taxon>Thermoproteota</taxon>
        <taxon>Thermoprotei</taxon>
        <taxon>Desulfurococcales</taxon>
        <taxon>Pyrodictiaceae</taxon>
        <taxon>Pyrodictium</taxon>
    </lineage>
</organism>
<keyword evidence="2" id="KW-1185">Reference proteome</keyword>
<evidence type="ECO:0000313" key="1">
    <source>
        <dbReference type="EMBL" id="BES80936.1"/>
    </source>
</evidence>
<dbReference type="GeneID" id="89288537"/>